<dbReference type="Proteomes" id="UP000799424">
    <property type="component" value="Unassembled WGS sequence"/>
</dbReference>
<name>A0A6A6ZCG6_9PLEO</name>
<gene>
    <name evidence="2" type="ORF">CC86DRAFT_414046</name>
</gene>
<dbReference type="EMBL" id="MU006253">
    <property type="protein sequence ID" value="KAF2818399.1"/>
    <property type="molecule type" value="Genomic_DNA"/>
</dbReference>
<protein>
    <submittedName>
        <fullName evidence="2">Uncharacterized protein</fullName>
    </submittedName>
</protein>
<proteinExistence type="predicted"/>
<dbReference type="OrthoDB" id="3746314at2759"/>
<dbReference type="Gene3D" id="3.60.130.30">
    <property type="match status" value="1"/>
</dbReference>
<accession>A0A6A6ZCG6</accession>
<sequence>MATAPIVDPAPEFESSALASNNVLKRRARRQGRGDDKRRRFEAQDQIRMKYGLARPSEATVYLVESLFPARDNPRLPKAGEARAQVAARELNRIRSTSAIKHAAIPNPNYKEGADVPQYAAIRIVNCVDKPGQERLLGRVEAMEEACCVGVKFKTTGAHGNVFKQVWLGAWRKYSEYPQLSAARRDPKGGVDKVLKALLSDIDEALSRRPRALLAEIDPRTAARMRVSHRPIAKAVMDNAGKQKDPKKHQGWLNAESDRARTSSFRMGGIGSMLAVSTSTGAGTGFHYDEGDDSHFYSAILVLGTPGTLKLPELGLEIEVNPGDAVFFLANQQLHRLTVNGADPQARQVVLTLWTDKNSMDFAQAARPPDFFKPVAGARGKEPENSEPSALGVSNAGEALFPRVDELDVALKDCYVVSPDKDNE</sequence>
<organism evidence="2 3">
    <name type="scientific">Ophiobolus disseminans</name>
    <dbReference type="NCBI Taxonomy" id="1469910"/>
    <lineage>
        <taxon>Eukaryota</taxon>
        <taxon>Fungi</taxon>
        <taxon>Dikarya</taxon>
        <taxon>Ascomycota</taxon>
        <taxon>Pezizomycotina</taxon>
        <taxon>Dothideomycetes</taxon>
        <taxon>Pleosporomycetidae</taxon>
        <taxon>Pleosporales</taxon>
        <taxon>Pleosporineae</taxon>
        <taxon>Phaeosphaeriaceae</taxon>
        <taxon>Ophiobolus</taxon>
    </lineage>
</organism>
<reference evidence="2" key="1">
    <citation type="journal article" date="2020" name="Stud. Mycol.">
        <title>101 Dothideomycetes genomes: a test case for predicting lifestyles and emergence of pathogens.</title>
        <authorList>
            <person name="Haridas S."/>
            <person name="Albert R."/>
            <person name="Binder M."/>
            <person name="Bloem J."/>
            <person name="Labutti K."/>
            <person name="Salamov A."/>
            <person name="Andreopoulos B."/>
            <person name="Baker S."/>
            <person name="Barry K."/>
            <person name="Bills G."/>
            <person name="Bluhm B."/>
            <person name="Cannon C."/>
            <person name="Castanera R."/>
            <person name="Culley D."/>
            <person name="Daum C."/>
            <person name="Ezra D."/>
            <person name="Gonzalez J."/>
            <person name="Henrissat B."/>
            <person name="Kuo A."/>
            <person name="Liang C."/>
            <person name="Lipzen A."/>
            <person name="Lutzoni F."/>
            <person name="Magnuson J."/>
            <person name="Mondo S."/>
            <person name="Nolan M."/>
            <person name="Ohm R."/>
            <person name="Pangilinan J."/>
            <person name="Park H.-J."/>
            <person name="Ramirez L."/>
            <person name="Alfaro M."/>
            <person name="Sun H."/>
            <person name="Tritt A."/>
            <person name="Yoshinaga Y."/>
            <person name="Zwiers L.-H."/>
            <person name="Turgeon B."/>
            <person name="Goodwin S."/>
            <person name="Spatafora J."/>
            <person name="Crous P."/>
            <person name="Grigoriev I."/>
        </authorList>
    </citation>
    <scope>NUCLEOTIDE SEQUENCE</scope>
    <source>
        <strain evidence="2">CBS 113818</strain>
    </source>
</reference>
<feature type="region of interest" description="Disordered" evidence="1">
    <location>
        <begin position="373"/>
        <end position="394"/>
    </location>
</feature>
<keyword evidence="3" id="KW-1185">Reference proteome</keyword>
<evidence type="ECO:0000313" key="3">
    <source>
        <dbReference type="Proteomes" id="UP000799424"/>
    </source>
</evidence>
<evidence type="ECO:0000256" key="1">
    <source>
        <dbReference type="SAM" id="MobiDB-lite"/>
    </source>
</evidence>
<evidence type="ECO:0000313" key="2">
    <source>
        <dbReference type="EMBL" id="KAF2818399.1"/>
    </source>
</evidence>
<dbReference type="AlphaFoldDB" id="A0A6A6ZCG6"/>